<dbReference type="InterPro" id="IPR006012">
    <property type="entry name" value="Syntaxin/epimorphin_CS"/>
</dbReference>
<dbReference type="GO" id="GO:0005886">
    <property type="term" value="C:plasma membrane"/>
    <property type="evidence" value="ECO:0007669"/>
    <property type="project" value="TreeGrafter"/>
</dbReference>
<dbReference type="GO" id="GO:0031201">
    <property type="term" value="C:SNARE complex"/>
    <property type="evidence" value="ECO:0007669"/>
    <property type="project" value="TreeGrafter"/>
</dbReference>
<dbReference type="Gene3D" id="1.20.5.110">
    <property type="match status" value="1"/>
</dbReference>
<gene>
    <name evidence="12" type="ORF">BE221DRAFT_192940</name>
</gene>
<dbReference type="eggNOG" id="KOG0810">
    <property type="taxonomic scope" value="Eukaryota"/>
</dbReference>
<evidence type="ECO:0000256" key="6">
    <source>
        <dbReference type="ARBA" id="ARBA00022989"/>
    </source>
</evidence>
<dbReference type="EMBL" id="KZ155790">
    <property type="protein sequence ID" value="OUS45271.1"/>
    <property type="molecule type" value="Genomic_DNA"/>
</dbReference>
<evidence type="ECO:0000256" key="9">
    <source>
        <dbReference type="SAM" id="MobiDB-lite"/>
    </source>
</evidence>
<dbReference type="SUPFAM" id="SSF47661">
    <property type="entry name" value="t-snare proteins"/>
    <property type="match status" value="1"/>
</dbReference>
<dbReference type="GO" id="GO:0006886">
    <property type="term" value="P:intracellular protein transport"/>
    <property type="evidence" value="ECO:0007669"/>
    <property type="project" value="InterPro"/>
</dbReference>
<feature type="region of interest" description="Disordered" evidence="9">
    <location>
        <begin position="1"/>
        <end position="55"/>
    </location>
</feature>
<dbReference type="GO" id="GO:0012505">
    <property type="term" value="C:endomembrane system"/>
    <property type="evidence" value="ECO:0007669"/>
    <property type="project" value="TreeGrafter"/>
</dbReference>
<dbReference type="InterPro" id="IPR010989">
    <property type="entry name" value="SNARE"/>
</dbReference>
<comment type="subcellular location">
    <subcellularLocation>
        <location evidence="1">Membrane</location>
        <topology evidence="1">Single-pass type IV membrane protein</topology>
    </subcellularLocation>
</comment>
<evidence type="ECO:0000259" key="11">
    <source>
        <dbReference type="PROSITE" id="PS50192"/>
    </source>
</evidence>
<dbReference type="Pfam" id="PF00804">
    <property type="entry name" value="Syntaxin"/>
    <property type="match status" value="1"/>
</dbReference>
<keyword evidence="7 10" id="KW-0472">Membrane</keyword>
<feature type="domain" description="T-SNARE coiled-coil homology" evidence="11">
    <location>
        <begin position="229"/>
        <end position="291"/>
    </location>
</feature>
<evidence type="ECO:0000256" key="10">
    <source>
        <dbReference type="SAM" id="Phobius"/>
    </source>
</evidence>
<dbReference type="GO" id="GO:0048278">
    <property type="term" value="P:vesicle docking"/>
    <property type="evidence" value="ECO:0007669"/>
    <property type="project" value="TreeGrafter"/>
</dbReference>
<dbReference type="GO" id="GO:0006906">
    <property type="term" value="P:vesicle fusion"/>
    <property type="evidence" value="ECO:0007669"/>
    <property type="project" value="TreeGrafter"/>
</dbReference>
<dbReference type="GO" id="GO:0005484">
    <property type="term" value="F:SNAP receptor activity"/>
    <property type="evidence" value="ECO:0007669"/>
    <property type="project" value="InterPro"/>
</dbReference>
<comment type="similarity">
    <text evidence="2 8">Belongs to the syntaxin family.</text>
</comment>
<dbReference type="PROSITE" id="PS00914">
    <property type="entry name" value="SYNTAXIN"/>
    <property type="match status" value="1"/>
</dbReference>
<evidence type="ECO:0000256" key="3">
    <source>
        <dbReference type="ARBA" id="ARBA00022448"/>
    </source>
</evidence>
<dbReference type="AlphaFoldDB" id="A0A1Y5I761"/>
<feature type="region of interest" description="Disordered" evidence="9">
    <location>
        <begin position="86"/>
        <end position="105"/>
    </location>
</feature>
<dbReference type="CDD" id="cd15848">
    <property type="entry name" value="SNARE_syntaxin1-like"/>
    <property type="match status" value="1"/>
</dbReference>
<organism evidence="12">
    <name type="scientific">Ostreococcus tauri</name>
    <name type="common">Marine green alga</name>
    <dbReference type="NCBI Taxonomy" id="70448"/>
    <lineage>
        <taxon>Eukaryota</taxon>
        <taxon>Viridiplantae</taxon>
        <taxon>Chlorophyta</taxon>
        <taxon>Mamiellophyceae</taxon>
        <taxon>Mamiellales</taxon>
        <taxon>Bathycoccaceae</taxon>
        <taxon>Ostreococcus</taxon>
    </lineage>
</organism>
<sequence length="329" mass="37255">MNDLMGTVRPNPFESASRDPRGRDEDDVRIATTSSSTARAIERDTAGSSGDDDGASELMRVFFDDVRAVKQNLKEIRNALIELDADREESKRSATAEEASERQERMNATIERVNKVAREAKLRLENLDEDNARAVKSGKIAPSSSEERTRAALASSLKTKLKEQLGEFQNVREQLRVEYKEIVERRYYAVTGSVAPEEEIDRLIETGESETMFQTALLERGRGQILDTVNEIQDRHYAIRELERKLLELNQIFLDMSVLVEAQGEMINSIESHVAKSVVYVQQGHVELKKAREYQKSTRKWACCVMIILLIVLISILLPVLKPWKSGSA</sequence>
<dbReference type="SMART" id="SM00397">
    <property type="entry name" value="t_SNARE"/>
    <property type="match status" value="1"/>
</dbReference>
<dbReference type="PANTHER" id="PTHR19957">
    <property type="entry name" value="SYNTAXIN"/>
    <property type="match status" value="1"/>
</dbReference>
<dbReference type="Proteomes" id="UP000195557">
    <property type="component" value="Unassembled WGS sequence"/>
</dbReference>
<evidence type="ECO:0000256" key="8">
    <source>
        <dbReference type="RuleBase" id="RU003858"/>
    </source>
</evidence>
<feature type="transmembrane region" description="Helical" evidence="10">
    <location>
        <begin position="301"/>
        <end position="321"/>
    </location>
</feature>
<keyword evidence="6 10" id="KW-1133">Transmembrane helix</keyword>
<feature type="compositionally biased region" description="Basic and acidic residues" evidence="9">
    <location>
        <begin position="16"/>
        <end position="29"/>
    </location>
</feature>
<dbReference type="SMART" id="SM00503">
    <property type="entry name" value="SynN"/>
    <property type="match status" value="1"/>
</dbReference>
<dbReference type="InterPro" id="IPR045242">
    <property type="entry name" value="Syntaxin"/>
</dbReference>
<name>A0A1Y5I761_OSTTA</name>
<keyword evidence="3" id="KW-0813">Transport</keyword>
<accession>A0A1Y5I761</accession>
<dbReference type="PROSITE" id="PS50192">
    <property type="entry name" value="T_SNARE"/>
    <property type="match status" value="1"/>
</dbReference>
<dbReference type="FunFam" id="1.20.5.110:FF:000008">
    <property type="entry name" value="Syntaxin 132"/>
    <property type="match status" value="1"/>
</dbReference>
<dbReference type="GO" id="GO:0000149">
    <property type="term" value="F:SNARE binding"/>
    <property type="evidence" value="ECO:0007669"/>
    <property type="project" value="TreeGrafter"/>
</dbReference>
<evidence type="ECO:0000256" key="7">
    <source>
        <dbReference type="ARBA" id="ARBA00023136"/>
    </source>
</evidence>
<feature type="compositionally biased region" description="Basic and acidic residues" evidence="9">
    <location>
        <begin position="88"/>
        <end position="105"/>
    </location>
</feature>
<dbReference type="GO" id="GO:0006887">
    <property type="term" value="P:exocytosis"/>
    <property type="evidence" value="ECO:0007669"/>
    <property type="project" value="TreeGrafter"/>
</dbReference>
<proteinExistence type="inferred from homology"/>
<keyword evidence="4 10" id="KW-0812">Transmembrane</keyword>
<reference evidence="12" key="1">
    <citation type="submission" date="2017-04" db="EMBL/GenBank/DDBJ databases">
        <title>Population genomics of picophytoplankton unveils novel chromosome hypervariability.</title>
        <authorList>
            <consortium name="DOE Joint Genome Institute"/>
            <person name="Blanc-Mathieu R."/>
            <person name="Krasovec M."/>
            <person name="Hebrard M."/>
            <person name="Yau S."/>
            <person name="Desgranges E."/>
            <person name="Martin J."/>
            <person name="Schackwitz W."/>
            <person name="Kuo A."/>
            <person name="Salin G."/>
            <person name="Donnadieu C."/>
            <person name="Desdevises Y."/>
            <person name="Sanchez-Ferandin S."/>
            <person name="Moreau H."/>
            <person name="Rivals E."/>
            <person name="Grigoriev I.V."/>
            <person name="Grimsley N."/>
            <person name="Eyre-Walker A."/>
            <person name="Piganeau G."/>
        </authorList>
    </citation>
    <scope>NUCLEOTIDE SEQUENCE [LARGE SCALE GENOMIC DNA]</scope>
    <source>
        <strain evidence="12">RCC 1115</strain>
    </source>
</reference>
<evidence type="ECO:0000313" key="12">
    <source>
        <dbReference type="EMBL" id="OUS45271.1"/>
    </source>
</evidence>
<dbReference type="Pfam" id="PF05739">
    <property type="entry name" value="SNARE"/>
    <property type="match status" value="1"/>
</dbReference>
<dbReference type="Gene3D" id="1.20.58.70">
    <property type="match status" value="1"/>
</dbReference>
<dbReference type="PANTHER" id="PTHR19957:SF307">
    <property type="entry name" value="PROTEIN SSO1-RELATED"/>
    <property type="match status" value="1"/>
</dbReference>
<keyword evidence="5" id="KW-0653">Protein transport</keyword>
<dbReference type="InterPro" id="IPR000727">
    <property type="entry name" value="T_SNARE_dom"/>
</dbReference>
<evidence type="ECO:0000256" key="1">
    <source>
        <dbReference type="ARBA" id="ARBA00004211"/>
    </source>
</evidence>
<dbReference type="InterPro" id="IPR006011">
    <property type="entry name" value="Syntaxin_N"/>
</dbReference>
<evidence type="ECO:0000256" key="4">
    <source>
        <dbReference type="ARBA" id="ARBA00022692"/>
    </source>
</evidence>
<evidence type="ECO:0000256" key="2">
    <source>
        <dbReference type="ARBA" id="ARBA00009063"/>
    </source>
</evidence>
<protein>
    <submittedName>
        <fullName evidence="12">Putative syntaxin-related protein Nt-syr1</fullName>
    </submittedName>
</protein>
<evidence type="ECO:0000256" key="5">
    <source>
        <dbReference type="ARBA" id="ARBA00022927"/>
    </source>
</evidence>